<evidence type="ECO:0000259" key="3">
    <source>
        <dbReference type="PROSITE" id="PS50801"/>
    </source>
</evidence>
<dbReference type="EMBL" id="SRYE01000001">
    <property type="protein sequence ID" value="TGY63237.1"/>
    <property type="molecule type" value="Genomic_DNA"/>
</dbReference>
<dbReference type="CDD" id="cd07043">
    <property type="entry name" value="STAS_anti-anti-sigma_factors"/>
    <property type="match status" value="1"/>
</dbReference>
<sequence length="104" mass="10804">MSLSINTKAADDHVDVIIEGEVDVSNASQLTDTLEAVLDSAPTTIDVDMEAVPYIDSTGIGVLVAAAHRAAEGGCGLTISRPQPNVLRVLTLLGVGSEFNVNEQ</sequence>
<name>A0A4S2F498_9ACTN</name>
<organism evidence="4 5">
    <name type="scientific">Muricaecibacterium torontonense</name>
    <dbReference type="NCBI Taxonomy" id="3032871"/>
    <lineage>
        <taxon>Bacteria</taxon>
        <taxon>Bacillati</taxon>
        <taxon>Actinomycetota</taxon>
        <taxon>Coriobacteriia</taxon>
        <taxon>Coriobacteriales</taxon>
        <taxon>Atopobiaceae</taxon>
        <taxon>Muricaecibacterium</taxon>
    </lineage>
</organism>
<dbReference type="PANTHER" id="PTHR33495:SF2">
    <property type="entry name" value="ANTI-SIGMA FACTOR ANTAGONIST TM_1081-RELATED"/>
    <property type="match status" value="1"/>
</dbReference>
<dbReference type="Pfam" id="PF01740">
    <property type="entry name" value="STAS"/>
    <property type="match status" value="1"/>
</dbReference>
<comment type="caution">
    <text evidence="4">The sequence shown here is derived from an EMBL/GenBank/DDBJ whole genome shotgun (WGS) entry which is preliminary data.</text>
</comment>
<dbReference type="NCBIfam" id="TIGR00377">
    <property type="entry name" value="ant_ant_sig"/>
    <property type="match status" value="1"/>
</dbReference>
<accession>A0A4S2F498</accession>
<dbReference type="OrthoDB" id="9793697at2"/>
<evidence type="ECO:0000256" key="1">
    <source>
        <dbReference type="ARBA" id="ARBA00009013"/>
    </source>
</evidence>
<dbReference type="InterPro" id="IPR036513">
    <property type="entry name" value="STAS_dom_sf"/>
</dbReference>
<dbReference type="RefSeq" id="WP_136011864.1">
    <property type="nucleotide sequence ID" value="NZ_SRYE01000001.1"/>
</dbReference>
<dbReference type="PANTHER" id="PTHR33495">
    <property type="entry name" value="ANTI-SIGMA FACTOR ANTAGONIST TM_1081-RELATED-RELATED"/>
    <property type="match status" value="1"/>
</dbReference>
<comment type="similarity">
    <text evidence="1 2">Belongs to the anti-sigma-factor antagonist family.</text>
</comment>
<dbReference type="GO" id="GO:0043856">
    <property type="term" value="F:anti-sigma factor antagonist activity"/>
    <property type="evidence" value="ECO:0007669"/>
    <property type="project" value="InterPro"/>
</dbReference>
<dbReference type="InterPro" id="IPR002645">
    <property type="entry name" value="STAS_dom"/>
</dbReference>
<evidence type="ECO:0000313" key="4">
    <source>
        <dbReference type="EMBL" id="TGY63237.1"/>
    </source>
</evidence>
<reference evidence="4 5" key="1">
    <citation type="submission" date="2019-04" db="EMBL/GenBank/DDBJ databases">
        <title>Microbes associate with the intestines of laboratory mice.</title>
        <authorList>
            <person name="Navarre W."/>
            <person name="Wong E."/>
            <person name="Huang K."/>
            <person name="Tropini C."/>
            <person name="Ng K."/>
            <person name="Yu B."/>
        </authorList>
    </citation>
    <scope>NUCLEOTIDE SEQUENCE [LARGE SCALE GENOMIC DNA]</scope>
    <source>
        <strain evidence="4 5">NM07_P-09</strain>
    </source>
</reference>
<dbReference type="PROSITE" id="PS50801">
    <property type="entry name" value="STAS"/>
    <property type="match status" value="1"/>
</dbReference>
<keyword evidence="5" id="KW-1185">Reference proteome</keyword>
<feature type="domain" description="STAS" evidence="3">
    <location>
        <begin position="3"/>
        <end position="104"/>
    </location>
</feature>
<dbReference type="Proteomes" id="UP000310263">
    <property type="component" value="Unassembled WGS sequence"/>
</dbReference>
<gene>
    <name evidence="4" type="ORF">E5334_01685</name>
</gene>
<dbReference type="InterPro" id="IPR003658">
    <property type="entry name" value="Anti-sigma_ant"/>
</dbReference>
<evidence type="ECO:0000313" key="5">
    <source>
        <dbReference type="Proteomes" id="UP000310263"/>
    </source>
</evidence>
<evidence type="ECO:0000256" key="2">
    <source>
        <dbReference type="RuleBase" id="RU003749"/>
    </source>
</evidence>
<dbReference type="Gene3D" id="3.30.750.24">
    <property type="entry name" value="STAS domain"/>
    <property type="match status" value="1"/>
</dbReference>
<protein>
    <recommendedName>
        <fullName evidence="2">Anti-sigma factor antagonist</fullName>
    </recommendedName>
</protein>
<proteinExistence type="inferred from homology"/>
<dbReference type="AlphaFoldDB" id="A0A4S2F498"/>
<dbReference type="SUPFAM" id="SSF52091">
    <property type="entry name" value="SpoIIaa-like"/>
    <property type="match status" value="1"/>
</dbReference>